<evidence type="ECO:0000259" key="4">
    <source>
        <dbReference type="PROSITE" id="PS51843"/>
    </source>
</evidence>
<proteinExistence type="predicted"/>
<keyword evidence="3" id="KW-0675">Receptor</keyword>
<dbReference type="AlphaFoldDB" id="A0A0C2GZD9"/>
<sequence length="133" mass="15722">MRNCVSAIATFLQTHVISTFQRIDVTREEYLFLKLIALFEVLDMHFLPQDRLIMDKALNKYRSALVFHIRRSHPELRHEAVIERVSALLGVLTYLESILDFHNIHMEEIIFQNNANMQGRLTAEIHLTKNRYD</sequence>
<dbReference type="PROSITE" id="PS51843">
    <property type="entry name" value="NR_LBD"/>
    <property type="match status" value="1"/>
</dbReference>
<dbReference type="Proteomes" id="UP000054047">
    <property type="component" value="Unassembled WGS sequence"/>
</dbReference>
<evidence type="ECO:0000256" key="3">
    <source>
        <dbReference type="ARBA" id="ARBA00023170"/>
    </source>
</evidence>
<dbReference type="OrthoDB" id="5807102at2759"/>
<evidence type="ECO:0000256" key="1">
    <source>
        <dbReference type="ARBA" id="ARBA00023015"/>
    </source>
</evidence>
<keyword evidence="1" id="KW-0805">Transcription regulation</keyword>
<dbReference type="Pfam" id="PF00104">
    <property type="entry name" value="Hormone_recep"/>
    <property type="match status" value="1"/>
</dbReference>
<dbReference type="SUPFAM" id="SSF48508">
    <property type="entry name" value="Nuclear receptor ligand-binding domain"/>
    <property type="match status" value="1"/>
</dbReference>
<dbReference type="InterPro" id="IPR035500">
    <property type="entry name" value="NHR-like_dom_sf"/>
</dbReference>
<keyword evidence="6" id="KW-1185">Reference proteome</keyword>
<dbReference type="InterPro" id="IPR000536">
    <property type="entry name" value="Nucl_hrmn_rcpt_lig-bd"/>
</dbReference>
<accession>A0A0C2GZD9</accession>
<organism evidence="5 6">
    <name type="scientific">Ancylostoma duodenale</name>
    <dbReference type="NCBI Taxonomy" id="51022"/>
    <lineage>
        <taxon>Eukaryota</taxon>
        <taxon>Metazoa</taxon>
        <taxon>Ecdysozoa</taxon>
        <taxon>Nematoda</taxon>
        <taxon>Chromadorea</taxon>
        <taxon>Rhabditida</taxon>
        <taxon>Rhabditina</taxon>
        <taxon>Rhabditomorpha</taxon>
        <taxon>Strongyloidea</taxon>
        <taxon>Ancylostomatidae</taxon>
        <taxon>Ancylostomatinae</taxon>
        <taxon>Ancylostoma</taxon>
    </lineage>
</organism>
<name>A0A0C2GZD9_9BILA</name>
<reference evidence="5 6" key="1">
    <citation type="submission" date="2013-12" db="EMBL/GenBank/DDBJ databases">
        <title>Draft genome of the parsitic nematode Ancylostoma duodenale.</title>
        <authorList>
            <person name="Mitreva M."/>
        </authorList>
    </citation>
    <scope>NUCLEOTIDE SEQUENCE [LARGE SCALE GENOMIC DNA]</scope>
    <source>
        <strain evidence="5 6">Zhejiang</strain>
    </source>
</reference>
<protein>
    <recommendedName>
        <fullName evidence="4">NR LBD domain-containing protein</fullName>
    </recommendedName>
</protein>
<dbReference type="Gene3D" id="1.10.565.10">
    <property type="entry name" value="Retinoid X Receptor"/>
    <property type="match status" value="1"/>
</dbReference>
<evidence type="ECO:0000313" key="6">
    <source>
        <dbReference type="Proteomes" id="UP000054047"/>
    </source>
</evidence>
<evidence type="ECO:0000256" key="2">
    <source>
        <dbReference type="ARBA" id="ARBA00023163"/>
    </source>
</evidence>
<feature type="domain" description="NR LBD" evidence="4">
    <location>
        <begin position="1"/>
        <end position="128"/>
    </location>
</feature>
<dbReference type="EMBL" id="KN727980">
    <property type="protein sequence ID" value="KIH64594.1"/>
    <property type="molecule type" value="Genomic_DNA"/>
</dbReference>
<gene>
    <name evidence="5" type="ORF">ANCDUO_05097</name>
</gene>
<keyword evidence="2" id="KW-0804">Transcription</keyword>
<evidence type="ECO:0000313" key="5">
    <source>
        <dbReference type="EMBL" id="KIH64594.1"/>
    </source>
</evidence>